<gene>
    <name evidence="1" type="ORF">PMW86_02610</name>
</gene>
<reference evidence="1" key="1">
    <citation type="submission" date="2023-01" db="EMBL/GenBank/DDBJ databases">
        <title>Human gut microbiome strain richness.</title>
        <authorList>
            <person name="Chen-Liaw A."/>
        </authorList>
    </citation>
    <scope>NUCLEOTIDE SEQUENCE</scope>
    <source>
        <strain evidence="1">D54st1_D6_D54t1_190329</strain>
    </source>
</reference>
<dbReference type="AlphaFoldDB" id="A0AAW6AI56"/>
<dbReference type="Proteomes" id="UP001212741">
    <property type="component" value="Unassembled WGS sequence"/>
</dbReference>
<protein>
    <submittedName>
        <fullName evidence="1">Uncharacterized protein</fullName>
    </submittedName>
</protein>
<evidence type="ECO:0000313" key="2">
    <source>
        <dbReference type="Proteomes" id="UP001212741"/>
    </source>
</evidence>
<dbReference type="RefSeq" id="WP_195520808.1">
    <property type="nucleotide sequence ID" value="NZ_JADNPG010000007.1"/>
</dbReference>
<organism evidence="1 2">
    <name type="scientific">Collinsella aerofaciens</name>
    <dbReference type="NCBI Taxonomy" id="74426"/>
    <lineage>
        <taxon>Bacteria</taxon>
        <taxon>Bacillati</taxon>
        <taxon>Actinomycetota</taxon>
        <taxon>Coriobacteriia</taxon>
        <taxon>Coriobacteriales</taxon>
        <taxon>Coriobacteriaceae</taxon>
        <taxon>Collinsella</taxon>
    </lineage>
</organism>
<sequence>MTPWRLYAKAPLGIDPFPKGLYYEDLASVYKIIHKVDSVAVVDCRELYAYRMRSNSIIRQEYRHIKGESALIIADQLYHDICNWYPDLSKAAASRCFSVCRMVYAQIPMAGVSESDLKDRDDLWNNLSTFRLPVLKDFEARKRERLAAFFACCGRRIFSVFCSACRLSGLMQ</sequence>
<evidence type="ECO:0000313" key="1">
    <source>
        <dbReference type="EMBL" id="MDB1838488.1"/>
    </source>
</evidence>
<proteinExistence type="predicted"/>
<dbReference type="EMBL" id="JAQLEC010000006">
    <property type="protein sequence ID" value="MDB1838488.1"/>
    <property type="molecule type" value="Genomic_DNA"/>
</dbReference>
<accession>A0AAW6AI56</accession>
<name>A0AAW6AI56_9ACTN</name>
<comment type="caution">
    <text evidence="1">The sequence shown here is derived from an EMBL/GenBank/DDBJ whole genome shotgun (WGS) entry which is preliminary data.</text>
</comment>